<keyword evidence="11 15" id="KW-0472">Membrane</keyword>
<keyword evidence="12" id="KW-0829">Tyrosine-protein kinase</keyword>
<evidence type="ECO:0000256" key="5">
    <source>
        <dbReference type="ARBA" id="ARBA00022679"/>
    </source>
</evidence>
<comment type="similarity">
    <text evidence="2">Belongs to the etk/wzc family.</text>
</comment>
<dbReference type="InterPro" id="IPR003856">
    <property type="entry name" value="LPS_length_determ_N"/>
</dbReference>
<evidence type="ECO:0000256" key="8">
    <source>
        <dbReference type="ARBA" id="ARBA00022777"/>
    </source>
</evidence>
<name>A0ABU1BS46_9BURK</name>
<keyword evidence="3" id="KW-1003">Cell membrane</keyword>
<dbReference type="InterPro" id="IPR005700">
    <property type="entry name" value="EPS_ExoP-like"/>
</dbReference>
<dbReference type="Pfam" id="PF13807">
    <property type="entry name" value="GNVR"/>
    <property type="match status" value="1"/>
</dbReference>
<dbReference type="EC" id="2.7.10.2" evidence="19"/>
<evidence type="ECO:0000256" key="3">
    <source>
        <dbReference type="ARBA" id="ARBA00022475"/>
    </source>
</evidence>
<keyword evidence="5 19" id="KW-0808">Transferase</keyword>
<evidence type="ECO:0000256" key="9">
    <source>
        <dbReference type="ARBA" id="ARBA00022840"/>
    </source>
</evidence>
<evidence type="ECO:0000313" key="20">
    <source>
        <dbReference type="Proteomes" id="UP001225596"/>
    </source>
</evidence>
<evidence type="ECO:0000313" key="19">
    <source>
        <dbReference type="EMBL" id="MDQ9171820.1"/>
    </source>
</evidence>
<dbReference type="InterPro" id="IPR050445">
    <property type="entry name" value="Bact_polysacc_biosynth/exp"/>
</dbReference>
<proteinExistence type="inferred from homology"/>
<feature type="transmembrane region" description="Helical" evidence="15">
    <location>
        <begin position="43"/>
        <end position="62"/>
    </location>
</feature>
<dbReference type="GO" id="GO:0004715">
    <property type="term" value="F:non-membrane spanning protein tyrosine kinase activity"/>
    <property type="evidence" value="ECO:0007669"/>
    <property type="project" value="UniProtKB-EC"/>
</dbReference>
<dbReference type="EMBL" id="JAUYVH010000012">
    <property type="protein sequence ID" value="MDQ9171820.1"/>
    <property type="molecule type" value="Genomic_DNA"/>
</dbReference>
<comment type="subcellular location">
    <subcellularLocation>
        <location evidence="1">Cell inner membrane</location>
        <topology evidence="1">Multi-pass membrane protein</topology>
    </subcellularLocation>
</comment>
<evidence type="ECO:0000256" key="7">
    <source>
        <dbReference type="ARBA" id="ARBA00022741"/>
    </source>
</evidence>
<gene>
    <name evidence="19" type="ORF">Q8A64_15510</name>
</gene>
<dbReference type="SUPFAM" id="SSF52540">
    <property type="entry name" value="P-loop containing nucleoside triphosphate hydrolases"/>
    <property type="match status" value="1"/>
</dbReference>
<dbReference type="InterPro" id="IPR032807">
    <property type="entry name" value="GNVR"/>
</dbReference>
<keyword evidence="6 15" id="KW-0812">Transmembrane</keyword>
<keyword evidence="9" id="KW-0067">ATP-binding</keyword>
<keyword evidence="20" id="KW-1185">Reference proteome</keyword>
<dbReference type="Pfam" id="PF23607">
    <property type="entry name" value="WZC_N"/>
    <property type="match status" value="1"/>
</dbReference>
<evidence type="ECO:0000256" key="4">
    <source>
        <dbReference type="ARBA" id="ARBA00022519"/>
    </source>
</evidence>
<sequence length="764" mass="84390">MNSLIQQPVPPAYPMQHPVPTILSEDNEVELSSYLNTILDNRWLIATIALVITLLGAAYAFLAKPVYQANMVIHVEEDSQQKSNNILGEMGSMFDVKTATTAEMELVKSRLVVSRAVDNLRLYLDAQPKHFPVVGKWIASQNTDISSPGILGWGGYAWGAEKINVSVFNVPDKLENREFIVTSEGNGQFRVTEKESNLLLKGTVGTPLTFKTEYGPIELKVDQLAGNAGAQFFLHRTSRLALIENIQKNLEVAEQGKQSGVISVALKGNNPQVVHSILTEVSREYMRQNTFRKTEEADKSLAALNKQMPELKQQLQAAEAKYNQFRNQNGIVDSGEEGKLQMQQAAAAKLKKIELEQKKTELLARYTENHPVVMGVNAQLREINNELNSIANHLKNLPLIEQEMVRLERDVKVNTELYTALLNTAQQLRLITVAKRSNVRLVDTPMLPERPVAPNRPKIIAIALLLGLFFGVVVAFIKKALHGGIDDPAEVERMLGVPVYATIPHSKMQKELFDQVSRKSPKLPLLAKISSMDVAIEALRNFRTALQFSMSHSKNNIVLITGPTAGMGKSFVSANLAAVMASTGKRVLLIDADFRNGHLHRYFDVGRQDGLADGIEGTKRLEQIINRDVIENVDFISTGTLPSNPSEILSRPNLGTLLESLSSLYDVVLIDGTPILAVSDTLIIGAHAGAIYLLTRAGVTTSGEIAESIKRLSQAGLAAKGVLFNDLTQRPGRYGYGYKYGKYRQVQYSYNQPQPLIEASPNIR</sequence>
<feature type="domain" description="Tyrosine-protein kinase G-rich" evidence="18">
    <location>
        <begin position="400"/>
        <end position="480"/>
    </location>
</feature>
<dbReference type="Gene3D" id="3.40.50.300">
    <property type="entry name" value="P-loop containing nucleotide triphosphate hydrolases"/>
    <property type="match status" value="1"/>
</dbReference>
<feature type="coiled-coil region" evidence="14">
    <location>
        <begin position="294"/>
        <end position="365"/>
    </location>
</feature>
<evidence type="ECO:0000256" key="15">
    <source>
        <dbReference type="SAM" id="Phobius"/>
    </source>
</evidence>
<evidence type="ECO:0000256" key="10">
    <source>
        <dbReference type="ARBA" id="ARBA00022989"/>
    </source>
</evidence>
<dbReference type="RefSeq" id="WP_338437772.1">
    <property type="nucleotide sequence ID" value="NZ_JAUYVH010000012.1"/>
</dbReference>
<evidence type="ECO:0000256" key="12">
    <source>
        <dbReference type="ARBA" id="ARBA00023137"/>
    </source>
</evidence>
<feature type="domain" description="AAA" evidence="17">
    <location>
        <begin position="563"/>
        <end position="679"/>
    </location>
</feature>
<dbReference type="CDD" id="cd05387">
    <property type="entry name" value="BY-kinase"/>
    <property type="match status" value="1"/>
</dbReference>
<feature type="transmembrane region" description="Helical" evidence="15">
    <location>
        <begin position="459"/>
        <end position="477"/>
    </location>
</feature>
<evidence type="ECO:0000259" key="18">
    <source>
        <dbReference type="Pfam" id="PF13807"/>
    </source>
</evidence>
<dbReference type="NCBIfam" id="TIGR01005">
    <property type="entry name" value="eps_transp_fam"/>
    <property type="match status" value="1"/>
</dbReference>
<keyword evidence="7" id="KW-0547">Nucleotide-binding</keyword>
<dbReference type="NCBIfam" id="TIGR01007">
    <property type="entry name" value="eps_fam"/>
    <property type="match status" value="1"/>
</dbReference>
<keyword evidence="10 15" id="KW-1133">Transmembrane helix</keyword>
<keyword evidence="4" id="KW-0997">Cell inner membrane</keyword>
<evidence type="ECO:0000256" key="2">
    <source>
        <dbReference type="ARBA" id="ARBA00008883"/>
    </source>
</evidence>
<dbReference type="Proteomes" id="UP001225596">
    <property type="component" value="Unassembled WGS sequence"/>
</dbReference>
<dbReference type="PANTHER" id="PTHR32309:SF32">
    <property type="entry name" value="TYROSINE-PROTEIN KINASE ETK-RELATED"/>
    <property type="match status" value="1"/>
</dbReference>
<evidence type="ECO:0000256" key="11">
    <source>
        <dbReference type="ARBA" id="ARBA00023136"/>
    </source>
</evidence>
<dbReference type="Pfam" id="PF02706">
    <property type="entry name" value="Wzz"/>
    <property type="match status" value="1"/>
</dbReference>
<keyword evidence="8" id="KW-0418">Kinase</keyword>
<feature type="domain" description="Polysaccharide chain length determinant N-terminal" evidence="16">
    <location>
        <begin position="27"/>
        <end position="120"/>
    </location>
</feature>
<dbReference type="InterPro" id="IPR027417">
    <property type="entry name" value="P-loop_NTPase"/>
</dbReference>
<keyword evidence="14" id="KW-0175">Coiled coil</keyword>
<evidence type="ECO:0000256" key="13">
    <source>
        <dbReference type="ARBA" id="ARBA00053015"/>
    </source>
</evidence>
<organism evidence="19 20">
    <name type="scientific">Keguizhuia sedimenti</name>
    <dbReference type="NCBI Taxonomy" id="3064264"/>
    <lineage>
        <taxon>Bacteria</taxon>
        <taxon>Pseudomonadati</taxon>
        <taxon>Pseudomonadota</taxon>
        <taxon>Betaproteobacteria</taxon>
        <taxon>Burkholderiales</taxon>
        <taxon>Oxalobacteraceae</taxon>
        <taxon>Keguizhuia</taxon>
    </lineage>
</organism>
<dbReference type="InterPro" id="IPR025669">
    <property type="entry name" value="AAA_dom"/>
</dbReference>
<dbReference type="InterPro" id="IPR005702">
    <property type="entry name" value="Wzc-like_C"/>
</dbReference>
<dbReference type="PANTHER" id="PTHR32309">
    <property type="entry name" value="TYROSINE-PROTEIN KINASE"/>
    <property type="match status" value="1"/>
</dbReference>
<evidence type="ECO:0000256" key="1">
    <source>
        <dbReference type="ARBA" id="ARBA00004429"/>
    </source>
</evidence>
<evidence type="ECO:0000256" key="14">
    <source>
        <dbReference type="SAM" id="Coils"/>
    </source>
</evidence>
<protein>
    <submittedName>
        <fullName evidence="19">Polysaccharide biosynthesis tyrosine autokinase</fullName>
        <ecNumber evidence="19">2.7.10.2</ecNumber>
    </submittedName>
</protein>
<evidence type="ECO:0000259" key="17">
    <source>
        <dbReference type="Pfam" id="PF13614"/>
    </source>
</evidence>
<evidence type="ECO:0000259" key="16">
    <source>
        <dbReference type="Pfam" id="PF02706"/>
    </source>
</evidence>
<evidence type="ECO:0000256" key="6">
    <source>
        <dbReference type="ARBA" id="ARBA00022692"/>
    </source>
</evidence>
<comment type="caution">
    <text evidence="19">The sequence shown here is derived from an EMBL/GenBank/DDBJ whole genome shotgun (WGS) entry which is preliminary data.</text>
</comment>
<accession>A0ABU1BS46</accession>
<dbReference type="Pfam" id="PF13614">
    <property type="entry name" value="AAA_31"/>
    <property type="match status" value="1"/>
</dbReference>
<reference evidence="19 20" key="1">
    <citation type="submission" date="2023-08" db="EMBL/GenBank/DDBJ databases">
        <title>Oxalobacteraceae gen .nov., isolated from river sludge outside the plant.</title>
        <authorList>
            <person name="Zhao S.Y."/>
        </authorList>
    </citation>
    <scope>NUCLEOTIDE SEQUENCE [LARGE SCALE GENOMIC DNA]</scope>
    <source>
        <strain evidence="19 20">R-40</strain>
    </source>
</reference>
<comment type="catalytic activity">
    <reaction evidence="13">
        <text>L-tyrosyl-[protein] + ATP = O-phospho-L-tyrosyl-[protein] + ADP + H(+)</text>
        <dbReference type="Rhea" id="RHEA:10596"/>
        <dbReference type="Rhea" id="RHEA-COMP:10136"/>
        <dbReference type="Rhea" id="RHEA-COMP:20101"/>
        <dbReference type="ChEBI" id="CHEBI:15378"/>
        <dbReference type="ChEBI" id="CHEBI:30616"/>
        <dbReference type="ChEBI" id="CHEBI:46858"/>
        <dbReference type="ChEBI" id="CHEBI:61978"/>
        <dbReference type="ChEBI" id="CHEBI:456216"/>
    </reaction>
</comment>